<keyword evidence="1" id="KW-1133">Transmembrane helix</keyword>
<sequence>MNDFVQLHSGMNIRTALQMSLCGLLIGVGVVTWIFLPDSLSAWKPVGIVISVAAAVGEFIILMRSSKHESNNDIVQHAYGFDPLDGEFYKRNQAFVDQALKFAQPGEYQLSLVDAESGENRQFVAVVDPTQTMRLYEGDTPSDINIVEPQPREQ</sequence>
<keyword evidence="1" id="KW-0472">Membrane</keyword>
<organism evidence="2 3">
    <name type="scientific">Bombiscardovia nodaiensis</name>
    <dbReference type="NCBI Taxonomy" id="2932181"/>
    <lineage>
        <taxon>Bacteria</taxon>
        <taxon>Bacillati</taxon>
        <taxon>Actinomycetota</taxon>
        <taxon>Actinomycetes</taxon>
        <taxon>Bifidobacteriales</taxon>
        <taxon>Bifidobacteriaceae</taxon>
        <taxon>Bombiscardovia</taxon>
    </lineage>
</organism>
<dbReference type="EMBL" id="AP026798">
    <property type="protein sequence ID" value="BDR53592.1"/>
    <property type="molecule type" value="Genomic_DNA"/>
</dbReference>
<dbReference type="Proteomes" id="UP001321766">
    <property type="component" value="Chromosome"/>
</dbReference>
<feature type="transmembrane region" description="Helical" evidence="1">
    <location>
        <begin position="42"/>
        <end position="62"/>
    </location>
</feature>
<keyword evidence="3" id="KW-1185">Reference proteome</keyword>
<feature type="transmembrane region" description="Helical" evidence="1">
    <location>
        <begin position="16"/>
        <end position="36"/>
    </location>
</feature>
<name>A0ABN6SBT9_9BIFI</name>
<evidence type="ECO:0000313" key="2">
    <source>
        <dbReference type="EMBL" id="BDR53592.1"/>
    </source>
</evidence>
<evidence type="ECO:0000313" key="3">
    <source>
        <dbReference type="Proteomes" id="UP001321766"/>
    </source>
</evidence>
<proteinExistence type="predicted"/>
<keyword evidence="1" id="KW-0812">Transmembrane</keyword>
<reference evidence="2 3" key="1">
    <citation type="journal article" date="2023" name="Microbiol. Spectr.">
        <title>Symbiosis of Carpenter Bees with Uncharacterized Lactic Acid Bacteria Showing NAD Auxotrophy.</title>
        <authorList>
            <person name="Kawasaki S."/>
            <person name="Ozawa K."/>
            <person name="Mori T."/>
            <person name="Yamamoto A."/>
            <person name="Ito M."/>
            <person name="Ohkuma M."/>
            <person name="Sakamoto M."/>
            <person name="Matsutani M."/>
        </authorList>
    </citation>
    <scope>NUCLEOTIDE SEQUENCE [LARGE SCALE GENOMIC DNA]</scope>
    <source>
        <strain evidence="2 3">Kim37-2</strain>
    </source>
</reference>
<protein>
    <submittedName>
        <fullName evidence="2">Uncharacterized protein</fullName>
    </submittedName>
</protein>
<gene>
    <name evidence="2" type="ORF">KIM372_14990</name>
</gene>
<evidence type="ECO:0000256" key="1">
    <source>
        <dbReference type="SAM" id="Phobius"/>
    </source>
</evidence>
<accession>A0ABN6SBT9</accession>